<dbReference type="PROSITE" id="PS50216">
    <property type="entry name" value="DHHC"/>
    <property type="match status" value="1"/>
</dbReference>
<evidence type="ECO:0000256" key="7">
    <source>
        <dbReference type="RuleBase" id="RU079119"/>
    </source>
</evidence>
<keyword evidence="2 7" id="KW-0808">Transferase</keyword>
<dbReference type="EC" id="2.3.1.225" evidence="7"/>
<comment type="subcellular location">
    <subcellularLocation>
        <location evidence="1">Membrane</location>
        <topology evidence="1">Multi-pass membrane protein</topology>
    </subcellularLocation>
</comment>
<sequence length="283" mass="32966">MCILTEMCRNYAKGDPKKFVRIAHPLSVILVFVGTAFFFSLQMFHVVPNLFGVNTFMYKLGWVAAIFITYNILGNMVACYITSSSVESLPKDCQVPVPEEEHLWRYCETCEKLMPPRSWHCILCKCCILKRDHHCSFTANCIGHNNHRYFFWFTFYLTLGTSLSLATLFIDAVMEFWPSVTWQLILGVTSSEKSALWFIYWRYVIMLLNVFAGLFPAHMLFYQIQNLKSNSTYYKISSRLYNLGFRKNCKVILGQRGLWTFLSPMLKSPLPHDGTRWPMKQAV</sequence>
<evidence type="ECO:0000313" key="9">
    <source>
        <dbReference type="Proteomes" id="UP001652628"/>
    </source>
</evidence>
<feature type="domain" description="Palmitoyltransferase DHHC" evidence="8">
    <location>
        <begin position="104"/>
        <end position="235"/>
    </location>
</feature>
<organism evidence="9 10">
    <name type="scientific">Drosophila suzukii</name>
    <name type="common">Spotted-wing drosophila fruit fly</name>
    <dbReference type="NCBI Taxonomy" id="28584"/>
    <lineage>
        <taxon>Eukaryota</taxon>
        <taxon>Metazoa</taxon>
        <taxon>Ecdysozoa</taxon>
        <taxon>Arthropoda</taxon>
        <taxon>Hexapoda</taxon>
        <taxon>Insecta</taxon>
        <taxon>Pterygota</taxon>
        <taxon>Neoptera</taxon>
        <taxon>Endopterygota</taxon>
        <taxon>Diptera</taxon>
        <taxon>Brachycera</taxon>
        <taxon>Muscomorpha</taxon>
        <taxon>Ephydroidea</taxon>
        <taxon>Drosophilidae</taxon>
        <taxon>Drosophila</taxon>
        <taxon>Sophophora</taxon>
    </lineage>
</organism>
<gene>
    <name evidence="10" type="primary">LOC108007571</name>
</gene>
<evidence type="ECO:0000256" key="3">
    <source>
        <dbReference type="ARBA" id="ARBA00022692"/>
    </source>
</evidence>
<dbReference type="GO" id="GO:0019706">
    <property type="term" value="F:protein-cysteine S-palmitoyltransferase activity"/>
    <property type="evidence" value="ECO:0007669"/>
    <property type="project" value="UniProtKB-EC"/>
</dbReference>
<protein>
    <recommendedName>
        <fullName evidence="7">Palmitoyltransferase</fullName>
        <ecNumber evidence="7">2.3.1.225</ecNumber>
    </recommendedName>
</protein>
<keyword evidence="5 7" id="KW-0472">Membrane</keyword>
<feature type="transmembrane region" description="Helical" evidence="7">
    <location>
        <begin position="149"/>
        <end position="170"/>
    </location>
</feature>
<feature type="transmembrane region" description="Helical" evidence="7">
    <location>
        <begin position="60"/>
        <end position="81"/>
    </location>
</feature>
<evidence type="ECO:0000256" key="2">
    <source>
        <dbReference type="ARBA" id="ARBA00022679"/>
    </source>
</evidence>
<evidence type="ECO:0000256" key="1">
    <source>
        <dbReference type="ARBA" id="ARBA00004141"/>
    </source>
</evidence>
<dbReference type="RefSeq" id="XP_065722527.2">
    <property type="nucleotide sequence ID" value="XM_065866455.2"/>
</dbReference>
<evidence type="ECO:0000256" key="5">
    <source>
        <dbReference type="ARBA" id="ARBA00023136"/>
    </source>
</evidence>
<dbReference type="Proteomes" id="UP001652628">
    <property type="component" value="Chromosome 3"/>
</dbReference>
<evidence type="ECO:0000256" key="6">
    <source>
        <dbReference type="ARBA" id="ARBA00023315"/>
    </source>
</evidence>
<dbReference type="PANTHER" id="PTHR12246">
    <property type="entry name" value="PALMITOYLTRANSFERASE ZDHHC16"/>
    <property type="match status" value="1"/>
</dbReference>
<evidence type="ECO:0000259" key="8">
    <source>
        <dbReference type="Pfam" id="PF01529"/>
    </source>
</evidence>
<comment type="catalytic activity">
    <reaction evidence="7">
        <text>L-cysteinyl-[protein] + hexadecanoyl-CoA = S-hexadecanoyl-L-cysteinyl-[protein] + CoA</text>
        <dbReference type="Rhea" id="RHEA:36683"/>
        <dbReference type="Rhea" id="RHEA-COMP:10131"/>
        <dbReference type="Rhea" id="RHEA-COMP:11032"/>
        <dbReference type="ChEBI" id="CHEBI:29950"/>
        <dbReference type="ChEBI" id="CHEBI:57287"/>
        <dbReference type="ChEBI" id="CHEBI:57379"/>
        <dbReference type="ChEBI" id="CHEBI:74151"/>
        <dbReference type="EC" id="2.3.1.225"/>
    </reaction>
</comment>
<dbReference type="InterPro" id="IPR001594">
    <property type="entry name" value="Palmitoyltrfase_DHHC"/>
</dbReference>
<name>A0AB40DGD9_DROSZ</name>
<dbReference type="GO" id="GO:0016020">
    <property type="term" value="C:membrane"/>
    <property type="evidence" value="ECO:0007669"/>
    <property type="project" value="UniProtKB-SubCell"/>
</dbReference>
<feature type="transmembrane region" description="Helical" evidence="7">
    <location>
        <begin position="200"/>
        <end position="222"/>
    </location>
</feature>
<keyword evidence="3 7" id="KW-0812">Transmembrane</keyword>
<dbReference type="AlphaFoldDB" id="A0AB40DGD9"/>
<keyword evidence="6 7" id="KW-0012">Acyltransferase</keyword>
<keyword evidence="4 7" id="KW-1133">Transmembrane helix</keyword>
<proteinExistence type="inferred from homology"/>
<feature type="transmembrane region" description="Helical" evidence="7">
    <location>
        <begin position="19"/>
        <end position="40"/>
    </location>
</feature>
<keyword evidence="9" id="KW-1185">Reference proteome</keyword>
<evidence type="ECO:0000256" key="4">
    <source>
        <dbReference type="ARBA" id="ARBA00022989"/>
    </source>
</evidence>
<dbReference type="GeneID" id="108007571"/>
<accession>A0AB40DGD9</accession>
<reference evidence="10" key="1">
    <citation type="submission" date="2025-08" db="UniProtKB">
        <authorList>
            <consortium name="RefSeq"/>
        </authorList>
    </citation>
    <scope>IDENTIFICATION</scope>
</reference>
<comment type="domain">
    <text evidence="7">The DHHC domain is required for palmitoyltransferase activity.</text>
</comment>
<dbReference type="InterPro" id="IPR039859">
    <property type="entry name" value="PFA4/ZDH16/20/ERF2-like"/>
</dbReference>
<comment type="similarity">
    <text evidence="7">Belongs to the DHHC palmitoyltransferase family.</text>
</comment>
<evidence type="ECO:0000313" key="10">
    <source>
        <dbReference type="RefSeq" id="XP_065722527.2"/>
    </source>
</evidence>
<dbReference type="Pfam" id="PF01529">
    <property type="entry name" value="DHHC"/>
    <property type="match status" value="1"/>
</dbReference>